<name>A5DAN1_PICGU</name>
<dbReference type="InParanoid" id="A5DAN1"/>
<evidence type="ECO:0000256" key="1">
    <source>
        <dbReference type="SAM" id="MobiDB-lite"/>
    </source>
</evidence>
<sequence>MNLFLRCWEFHHKFFSSTRCGHIHQKTLTEVIRYKTEQEKTRQEAIKHDYTVAAVELLRLARSMNITGEALSSLFGDSATLEALAAKSDKLRRHEAMHEMMAESIPRRSSDPRTHHTQLPSFTETTESIKPQGSRANSIYTRSPSRSPPLNHRRVRSDASDQVETKDHDSSTSSQTPKSVQQNSPGPIEQTPKQNRSPQTSNQQAPHHTPQMGPIQSHRSSPGSAYPAYKTNGRGNLGSPYNSKYPTIVYSGPFNSQYLPPQQHYQYFVSPPPPPGAPASGPPPGHYLVPSMPGQIIPPFAQSPEDHRREDLEDNSPGHGTKRHRSNNSGKTSSINFMITTPKNPPAKKYNNSKGNT</sequence>
<feature type="compositionally biased region" description="Basic and acidic residues" evidence="1">
    <location>
        <begin position="102"/>
        <end position="114"/>
    </location>
</feature>
<evidence type="ECO:0000313" key="3">
    <source>
        <dbReference type="Proteomes" id="UP000001997"/>
    </source>
</evidence>
<dbReference type="OMA" id="IRNETHQ"/>
<dbReference type="Proteomes" id="UP000001997">
    <property type="component" value="Unassembled WGS sequence"/>
</dbReference>
<gene>
    <name evidence="2" type="ORF">PGUG_00336</name>
</gene>
<feature type="compositionally biased region" description="Polar residues" evidence="1">
    <location>
        <begin position="171"/>
        <end position="206"/>
    </location>
</feature>
<dbReference type="KEGG" id="pgu:PGUG_00336"/>
<feature type="region of interest" description="Disordered" evidence="1">
    <location>
        <begin position="264"/>
        <end position="357"/>
    </location>
</feature>
<feature type="compositionally biased region" description="Polar residues" evidence="1">
    <location>
        <begin position="327"/>
        <end position="342"/>
    </location>
</feature>
<dbReference type="VEuPathDB" id="FungiDB:PGUG_00336"/>
<keyword evidence="3" id="KW-1185">Reference proteome</keyword>
<dbReference type="EMBL" id="CH408155">
    <property type="protein sequence ID" value="EDK36238.2"/>
    <property type="molecule type" value="Genomic_DNA"/>
</dbReference>
<feature type="compositionally biased region" description="Basic and acidic residues" evidence="1">
    <location>
        <begin position="156"/>
        <end position="170"/>
    </location>
</feature>
<dbReference type="HOGENOM" id="CLU_776375_0_0_1"/>
<feature type="compositionally biased region" description="Polar residues" evidence="1">
    <location>
        <begin position="117"/>
        <end position="145"/>
    </location>
</feature>
<organism evidence="2 3">
    <name type="scientific">Meyerozyma guilliermondii (strain ATCC 6260 / CBS 566 / DSM 6381 / JCM 1539 / NBRC 10279 / NRRL Y-324)</name>
    <name type="common">Yeast</name>
    <name type="synonym">Candida guilliermondii</name>
    <dbReference type="NCBI Taxonomy" id="294746"/>
    <lineage>
        <taxon>Eukaryota</taxon>
        <taxon>Fungi</taxon>
        <taxon>Dikarya</taxon>
        <taxon>Ascomycota</taxon>
        <taxon>Saccharomycotina</taxon>
        <taxon>Pichiomycetes</taxon>
        <taxon>Debaryomycetaceae</taxon>
        <taxon>Meyerozyma</taxon>
    </lineage>
</organism>
<dbReference type="OrthoDB" id="4022975at2759"/>
<protein>
    <submittedName>
        <fullName evidence="2">Uncharacterized protein</fullName>
    </submittedName>
</protein>
<evidence type="ECO:0000313" key="2">
    <source>
        <dbReference type="EMBL" id="EDK36238.2"/>
    </source>
</evidence>
<dbReference type="GeneID" id="5129003"/>
<dbReference type="RefSeq" id="XP_001486959.2">
    <property type="nucleotide sequence ID" value="XM_001486909.1"/>
</dbReference>
<feature type="compositionally biased region" description="Pro residues" evidence="1">
    <location>
        <begin position="270"/>
        <end position="285"/>
    </location>
</feature>
<dbReference type="eggNOG" id="ENOG502SGXG">
    <property type="taxonomic scope" value="Eukaryota"/>
</dbReference>
<reference evidence="2 3" key="1">
    <citation type="journal article" date="2009" name="Nature">
        <title>Evolution of pathogenicity and sexual reproduction in eight Candida genomes.</title>
        <authorList>
            <person name="Butler G."/>
            <person name="Rasmussen M.D."/>
            <person name="Lin M.F."/>
            <person name="Santos M.A."/>
            <person name="Sakthikumar S."/>
            <person name="Munro C.A."/>
            <person name="Rheinbay E."/>
            <person name="Grabherr M."/>
            <person name="Forche A."/>
            <person name="Reedy J.L."/>
            <person name="Agrafioti I."/>
            <person name="Arnaud M.B."/>
            <person name="Bates S."/>
            <person name="Brown A.J."/>
            <person name="Brunke S."/>
            <person name="Costanzo M.C."/>
            <person name="Fitzpatrick D.A."/>
            <person name="de Groot P.W."/>
            <person name="Harris D."/>
            <person name="Hoyer L.L."/>
            <person name="Hube B."/>
            <person name="Klis F.M."/>
            <person name="Kodira C."/>
            <person name="Lennard N."/>
            <person name="Logue M.E."/>
            <person name="Martin R."/>
            <person name="Neiman A.M."/>
            <person name="Nikolaou E."/>
            <person name="Quail M.A."/>
            <person name="Quinn J."/>
            <person name="Santos M.C."/>
            <person name="Schmitzberger F.F."/>
            <person name="Sherlock G."/>
            <person name="Shah P."/>
            <person name="Silverstein K.A."/>
            <person name="Skrzypek M.S."/>
            <person name="Soll D."/>
            <person name="Staggs R."/>
            <person name="Stansfield I."/>
            <person name="Stumpf M.P."/>
            <person name="Sudbery P.E."/>
            <person name="Srikantha T."/>
            <person name="Zeng Q."/>
            <person name="Berman J."/>
            <person name="Berriman M."/>
            <person name="Heitman J."/>
            <person name="Gow N.A."/>
            <person name="Lorenz M.C."/>
            <person name="Birren B.W."/>
            <person name="Kellis M."/>
            <person name="Cuomo C.A."/>
        </authorList>
    </citation>
    <scope>NUCLEOTIDE SEQUENCE [LARGE SCALE GENOMIC DNA]</scope>
    <source>
        <strain evidence="3">ATCC 6260 / CBS 566 / DSM 6381 / JCM 1539 / NBRC 10279 / NRRL Y-324</strain>
    </source>
</reference>
<proteinExistence type="predicted"/>
<accession>A5DAN1</accession>
<dbReference type="AlphaFoldDB" id="A5DAN1"/>
<feature type="region of interest" description="Disordered" evidence="1">
    <location>
        <begin position="102"/>
        <end position="240"/>
    </location>
</feature>